<comment type="caution">
    <text evidence="9">The sequence shown here is derived from an EMBL/GenBank/DDBJ whole genome shotgun (WGS) entry which is preliminary data.</text>
</comment>
<feature type="region of interest" description="Disordered" evidence="7">
    <location>
        <begin position="1"/>
        <end position="23"/>
    </location>
</feature>
<dbReference type="EC" id="5.2.1.8" evidence="6"/>
<evidence type="ECO:0000256" key="6">
    <source>
        <dbReference type="RuleBase" id="RU363014"/>
    </source>
</evidence>
<proteinExistence type="inferred from homology"/>
<dbReference type="Proteomes" id="UP001497392">
    <property type="component" value="Unassembled WGS sequence"/>
</dbReference>
<comment type="similarity">
    <text evidence="2">Belongs to the PpiC/parvulin rotamase family. PIN4 subfamily.</text>
</comment>
<keyword evidence="3 5" id="KW-0697">Rotamase</keyword>
<evidence type="ECO:0000256" key="7">
    <source>
        <dbReference type="SAM" id="MobiDB-lite"/>
    </source>
</evidence>
<accession>A0ABP1FSF3</accession>
<feature type="domain" description="PpiC" evidence="8">
    <location>
        <begin position="26"/>
        <end position="115"/>
    </location>
</feature>
<name>A0ABP1FSF3_9CHLO</name>
<evidence type="ECO:0000259" key="8">
    <source>
        <dbReference type="PROSITE" id="PS50198"/>
    </source>
</evidence>
<sequence>MGKDKSKGKAAKPAEAAGGAAKLKPATHVKVRHILCEKQSKALEALDKIKGGEQFATVAAAFSEDKARQGGDLGWKSRQDVVGDFAEAAFKLNVGEMTDAPIKTRFGYHIILVEGRK</sequence>
<dbReference type="PROSITE" id="PS50198">
    <property type="entry name" value="PPIC_PPIASE_2"/>
    <property type="match status" value="1"/>
</dbReference>
<comment type="catalytic activity">
    <reaction evidence="1 6">
        <text>[protein]-peptidylproline (omega=180) = [protein]-peptidylproline (omega=0)</text>
        <dbReference type="Rhea" id="RHEA:16237"/>
        <dbReference type="Rhea" id="RHEA-COMP:10747"/>
        <dbReference type="Rhea" id="RHEA-COMP:10748"/>
        <dbReference type="ChEBI" id="CHEBI:83833"/>
        <dbReference type="ChEBI" id="CHEBI:83834"/>
        <dbReference type="EC" id="5.2.1.8"/>
    </reaction>
</comment>
<dbReference type="SUPFAM" id="SSF54534">
    <property type="entry name" value="FKBP-like"/>
    <property type="match status" value="1"/>
</dbReference>
<gene>
    <name evidence="9" type="primary">g4380</name>
    <name evidence="9" type="ORF">VP750_LOCUS3733</name>
</gene>
<evidence type="ECO:0000256" key="4">
    <source>
        <dbReference type="ARBA" id="ARBA00023235"/>
    </source>
</evidence>
<evidence type="ECO:0000256" key="1">
    <source>
        <dbReference type="ARBA" id="ARBA00000971"/>
    </source>
</evidence>
<evidence type="ECO:0000256" key="3">
    <source>
        <dbReference type="ARBA" id="ARBA00023110"/>
    </source>
</evidence>
<dbReference type="EMBL" id="CAXHTA020000006">
    <property type="protein sequence ID" value="CAL5222074.1"/>
    <property type="molecule type" value="Genomic_DNA"/>
</dbReference>
<dbReference type="PANTHER" id="PTHR45995">
    <property type="match status" value="1"/>
</dbReference>
<evidence type="ECO:0000256" key="2">
    <source>
        <dbReference type="ARBA" id="ARBA00010242"/>
    </source>
</evidence>
<dbReference type="InterPro" id="IPR046357">
    <property type="entry name" value="PPIase_dom_sf"/>
</dbReference>
<feature type="compositionally biased region" description="Low complexity" evidence="7">
    <location>
        <begin position="11"/>
        <end position="23"/>
    </location>
</feature>
<reference evidence="9 10" key="1">
    <citation type="submission" date="2024-06" db="EMBL/GenBank/DDBJ databases">
        <authorList>
            <person name="Kraege A."/>
            <person name="Thomma B."/>
        </authorList>
    </citation>
    <scope>NUCLEOTIDE SEQUENCE [LARGE SCALE GENOMIC DNA]</scope>
</reference>
<dbReference type="InterPro" id="IPR043323">
    <property type="entry name" value="PIN4"/>
</dbReference>
<dbReference type="InterPro" id="IPR000297">
    <property type="entry name" value="PPIase_PpiC"/>
</dbReference>
<dbReference type="Pfam" id="PF13616">
    <property type="entry name" value="Rotamase_3"/>
    <property type="match status" value="1"/>
</dbReference>
<evidence type="ECO:0000313" key="9">
    <source>
        <dbReference type="EMBL" id="CAL5222074.1"/>
    </source>
</evidence>
<keyword evidence="10" id="KW-1185">Reference proteome</keyword>
<protein>
    <recommendedName>
        <fullName evidence="6">Peptidyl-prolyl cis-trans isomerase</fullName>
        <ecNumber evidence="6">5.2.1.8</ecNumber>
    </recommendedName>
</protein>
<keyword evidence="4 5" id="KW-0413">Isomerase</keyword>
<evidence type="ECO:0000313" key="10">
    <source>
        <dbReference type="Proteomes" id="UP001497392"/>
    </source>
</evidence>
<evidence type="ECO:0000256" key="5">
    <source>
        <dbReference type="PROSITE-ProRule" id="PRU00278"/>
    </source>
</evidence>
<dbReference type="Gene3D" id="3.10.50.40">
    <property type="match status" value="1"/>
</dbReference>
<organism evidence="9 10">
    <name type="scientific">Coccomyxa viridis</name>
    <dbReference type="NCBI Taxonomy" id="1274662"/>
    <lineage>
        <taxon>Eukaryota</taxon>
        <taxon>Viridiplantae</taxon>
        <taxon>Chlorophyta</taxon>
        <taxon>core chlorophytes</taxon>
        <taxon>Trebouxiophyceae</taxon>
        <taxon>Trebouxiophyceae incertae sedis</taxon>
        <taxon>Coccomyxaceae</taxon>
        <taxon>Coccomyxa</taxon>
    </lineage>
</organism>